<reference evidence="1" key="1">
    <citation type="journal article" date="2015" name="Nature">
        <title>Complex archaea that bridge the gap between prokaryotes and eukaryotes.</title>
        <authorList>
            <person name="Spang A."/>
            <person name="Saw J.H."/>
            <person name="Jorgensen S.L."/>
            <person name="Zaremba-Niedzwiedzka K."/>
            <person name="Martijn J."/>
            <person name="Lind A.E."/>
            <person name="van Eijk R."/>
            <person name="Schleper C."/>
            <person name="Guy L."/>
            <person name="Ettema T.J."/>
        </authorList>
    </citation>
    <scope>NUCLEOTIDE SEQUENCE</scope>
</reference>
<feature type="non-terminal residue" evidence="1">
    <location>
        <position position="33"/>
    </location>
</feature>
<organism evidence="1">
    <name type="scientific">marine sediment metagenome</name>
    <dbReference type="NCBI Taxonomy" id="412755"/>
    <lineage>
        <taxon>unclassified sequences</taxon>
        <taxon>metagenomes</taxon>
        <taxon>ecological metagenomes</taxon>
    </lineage>
</organism>
<sequence length="33" mass="3792">MTSTAERTKFLGDFHNAVDEFIDNSYTRVLIIS</sequence>
<gene>
    <name evidence="1" type="ORF">LCGC14_2142530</name>
</gene>
<proteinExistence type="predicted"/>
<name>A0A0F9DY72_9ZZZZ</name>
<accession>A0A0F9DY72</accession>
<evidence type="ECO:0000313" key="1">
    <source>
        <dbReference type="EMBL" id="KKL66684.1"/>
    </source>
</evidence>
<protein>
    <submittedName>
        <fullName evidence="1">Uncharacterized protein</fullName>
    </submittedName>
</protein>
<dbReference type="EMBL" id="LAZR01027126">
    <property type="protein sequence ID" value="KKL66684.1"/>
    <property type="molecule type" value="Genomic_DNA"/>
</dbReference>
<dbReference type="AlphaFoldDB" id="A0A0F9DY72"/>
<comment type="caution">
    <text evidence="1">The sequence shown here is derived from an EMBL/GenBank/DDBJ whole genome shotgun (WGS) entry which is preliminary data.</text>
</comment>